<proteinExistence type="inferred from homology"/>
<dbReference type="AlphaFoldDB" id="A0A1Y5SBF8"/>
<organism evidence="11 12">
    <name type="scientific">Oceanibacterium hippocampi</name>
    <dbReference type="NCBI Taxonomy" id="745714"/>
    <lineage>
        <taxon>Bacteria</taxon>
        <taxon>Pseudomonadati</taxon>
        <taxon>Pseudomonadota</taxon>
        <taxon>Alphaproteobacteria</taxon>
        <taxon>Sneathiellales</taxon>
        <taxon>Sneathiellaceae</taxon>
        <taxon>Oceanibacterium</taxon>
    </lineage>
</organism>
<dbReference type="GO" id="GO:0005737">
    <property type="term" value="C:cytoplasm"/>
    <property type="evidence" value="ECO:0007669"/>
    <property type="project" value="UniProtKB-SubCell"/>
</dbReference>
<keyword evidence="5 8" id="KW-0963">Cytoplasm</keyword>
<feature type="domain" description="PhoU" evidence="10">
    <location>
        <begin position="22"/>
        <end position="110"/>
    </location>
</feature>
<dbReference type="InterPro" id="IPR038078">
    <property type="entry name" value="PhoU-like_sf"/>
</dbReference>
<dbReference type="RefSeq" id="WP_085882707.1">
    <property type="nucleotide sequence ID" value="NZ_FWFR01000001.1"/>
</dbReference>
<dbReference type="OrthoDB" id="9814256at2"/>
<keyword evidence="12" id="KW-1185">Reference proteome</keyword>
<gene>
    <name evidence="11" type="primary">phoU</name>
    <name evidence="11" type="ORF">OCH7691_01497</name>
</gene>
<evidence type="ECO:0000256" key="3">
    <source>
        <dbReference type="ARBA" id="ARBA00011738"/>
    </source>
</evidence>
<evidence type="ECO:0000256" key="2">
    <source>
        <dbReference type="ARBA" id="ARBA00008107"/>
    </source>
</evidence>
<evidence type="ECO:0000259" key="10">
    <source>
        <dbReference type="Pfam" id="PF01895"/>
    </source>
</evidence>
<feature type="region of interest" description="Disordered" evidence="9">
    <location>
        <begin position="217"/>
        <end position="244"/>
    </location>
</feature>
<dbReference type="PIRSF" id="PIRSF003107">
    <property type="entry name" value="PhoU"/>
    <property type="match status" value="1"/>
</dbReference>
<reference evidence="11 12" key="1">
    <citation type="submission" date="2017-03" db="EMBL/GenBank/DDBJ databases">
        <authorList>
            <person name="Afonso C.L."/>
            <person name="Miller P.J."/>
            <person name="Scott M.A."/>
            <person name="Spackman E."/>
            <person name="Goraichik I."/>
            <person name="Dimitrov K.M."/>
            <person name="Suarez D.L."/>
            <person name="Swayne D.E."/>
        </authorList>
    </citation>
    <scope>NUCLEOTIDE SEQUENCE [LARGE SCALE GENOMIC DNA]</scope>
    <source>
        <strain evidence="11 12">CECT 7691</strain>
    </source>
</reference>
<evidence type="ECO:0000313" key="11">
    <source>
        <dbReference type="EMBL" id="SLN36946.1"/>
    </source>
</evidence>
<dbReference type="SUPFAM" id="SSF109755">
    <property type="entry name" value="PhoU-like"/>
    <property type="match status" value="1"/>
</dbReference>
<evidence type="ECO:0000256" key="6">
    <source>
        <dbReference type="ARBA" id="ARBA00022592"/>
    </source>
</evidence>
<evidence type="ECO:0000313" key="12">
    <source>
        <dbReference type="Proteomes" id="UP000193200"/>
    </source>
</evidence>
<dbReference type="Pfam" id="PF01895">
    <property type="entry name" value="PhoU"/>
    <property type="match status" value="2"/>
</dbReference>
<feature type="domain" description="PhoU" evidence="10">
    <location>
        <begin position="126"/>
        <end position="210"/>
    </location>
</feature>
<comment type="function">
    <text evidence="7 8">Plays a role in the regulation of phosphate uptake.</text>
</comment>
<dbReference type="InterPro" id="IPR028366">
    <property type="entry name" value="PhoU"/>
</dbReference>
<evidence type="ECO:0000256" key="8">
    <source>
        <dbReference type="PIRNR" id="PIRNR003107"/>
    </source>
</evidence>
<dbReference type="GO" id="GO:0030643">
    <property type="term" value="P:intracellular phosphate ion homeostasis"/>
    <property type="evidence" value="ECO:0007669"/>
    <property type="project" value="InterPro"/>
</dbReference>
<evidence type="ECO:0000256" key="7">
    <source>
        <dbReference type="ARBA" id="ARBA00056181"/>
    </source>
</evidence>
<evidence type="ECO:0000256" key="5">
    <source>
        <dbReference type="ARBA" id="ARBA00022490"/>
    </source>
</evidence>
<dbReference type="NCBIfam" id="TIGR02135">
    <property type="entry name" value="phoU_full"/>
    <property type="match status" value="1"/>
</dbReference>
<protein>
    <recommendedName>
        <fullName evidence="8">Phosphate-specific transport system accessory protein PhoU</fullName>
    </recommendedName>
</protein>
<accession>A0A1Y5SBF8</accession>
<comment type="subcellular location">
    <subcellularLocation>
        <location evidence="1 8">Cytoplasm</location>
    </subcellularLocation>
</comment>
<evidence type="ECO:0000256" key="1">
    <source>
        <dbReference type="ARBA" id="ARBA00004496"/>
    </source>
</evidence>
<comment type="similarity">
    <text evidence="2 8">Belongs to the PhoU family.</text>
</comment>
<feature type="compositionally biased region" description="Basic and acidic residues" evidence="9">
    <location>
        <begin position="217"/>
        <end position="228"/>
    </location>
</feature>
<evidence type="ECO:0000256" key="4">
    <source>
        <dbReference type="ARBA" id="ARBA00022448"/>
    </source>
</evidence>
<dbReference type="PANTHER" id="PTHR42930">
    <property type="entry name" value="PHOSPHATE-SPECIFIC TRANSPORT SYSTEM ACCESSORY PROTEIN PHOU"/>
    <property type="match status" value="1"/>
</dbReference>
<dbReference type="PANTHER" id="PTHR42930:SF3">
    <property type="entry name" value="PHOSPHATE-SPECIFIC TRANSPORT SYSTEM ACCESSORY PROTEIN PHOU"/>
    <property type="match status" value="1"/>
</dbReference>
<sequence length="244" mass="27262">MNEKGHIVKSFDTDLTEISNLVMRMGGLAEAQLAMAIDSLVKRDSELAQQTVQGDGKVDELEREIDNMAVRMLALRQPMAADLRVVIAALKISTMLERIADYAANVAKRVIAINKLPPIRPSHAVPRMAQQVQAMIKDVLDAYQNNDSDLAMQVWRRDAEVDESYNSLFRELLTYMMEDPRNIGGCAHLLFMAKNIERVGDLTTNVAEIIHYQVHGHEPEKARPKGDETSFATVTIDDKAEGSE</sequence>
<dbReference type="InParanoid" id="A0A1Y5SBF8"/>
<dbReference type="InterPro" id="IPR026022">
    <property type="entry name" value="PhoU_dom"/>
</dbReference>
<dbReference type="FunCoup" id="A0A1Y5SBF8">
    <property type="interactions" value="448"/>
</dbReference>
<dbReference type="GO" id="GO:0045936">
    <property type="term" value="P:negative regulation of phosphate metabolic process"/>
    <property type="evidence" value="ECO:0007669"/>
    <property type="project" value="InterPro"/>
</dbReference>
<keyword evidence="4 8" id="KW-0813">Transport</keyword>
<name>A0A1Y5SBF8_9PROT</name>
<dbReference type="Proteomes" id="UP000193200">
    <property type="component" value="Unassembled WGS sequence"/>
</dbReference>
<dbReference type="EMBL" id="FWFR01000001">
    <property type="protein sequence ID" value="SLN36946.1"/>
    <property type="molecule type" value="Genomic_DNA"/>
</dbReference>
<dbReference type="Gene3D" id="1.20.58.220">
    <property type="entry name" value="Phosphate transport system protein phou homolog 2, domain 2"/>
    <property type="match status" value="2"/>
</dbReference>
<keyword evidence="6 8" id="KW-0592">Phosphate transport</keyword>
<dbReference type="GO" id="GO:0006817">
    <property type="term" value="P:phosphate ion transport"/>
    <property type="evidence" value="ECO:0007669"/>
    <property type="project" value="UniProtKB-KW"/>
</dbReference>
<dbReference type="FunFam" id="1.20.58.220:FF:000004">
    <property type="entry name" value="Phosphate-specific transport system accessory protein PhoU"/>
    <property type="match status" value="1"/>
</dbReference>
<comment type="subunit">
    <text evidence="3 8">Homodimer.</text>
</comment>
<evidence type="ECO:0000256" key="9">
    <source>
        <dbReference type="SAM" id="MobiDB-lite"/>
    </source>
</evidence>